<name>A0A4Y9Z660_9AGAM</name>
<evidence type="ECO:0000256" key="1">
    <source>
        <dbReference type="SAM" id="MobiDB-lite"/>
    </source>
</evidence>
<sequence length="206" mass="22156">MQGLPVQNSHPTSQQTQAPSQVAQNPGAGIAGQVPFYINQPQPIGVQPPAICSNTQQAGGPYHPTVYSDARTHTRPFVARSTNALPSEQQQAHWGEAPPGQSSNRGGLNNSTFSHPTYPHSAHPASSTDNLHNHCTCPQCPYVRAGQIAQASSLPVKVVQYDAGNPHQQLTAMRFQSARPLTLTRWECVNEVGADGEVDVTLHFKL</sequence>
<comment type="caution">
    <text evidence="2">The sequence shown here is derived from an EMBL/GenBank/DDBJ whole genome shotgun (WGS) entry which is preliminary data.</text>
</comment>
<feature type="region of interest" description="Disordered" evidence="1">
    <location>
        <begin position="1"/>
        <end position="28"/>
    </location>
</feature>
<reference evidence="2 3" key="1">
    <citation type="submission" date="2019-02" db="EMBL/GenBank/DDBJ databases">
        <title>Genome sequencing of the rare red list fungi Dentipellis fragilis.</title>
        <authorList>
            <person name="Buettner E."/>
            <person name="Kellner H."/>
        </authorList>
    </citation>
    <scope>NUCLEOTIDE SEQUENCE [LARGE SCALE GENOMIC DNA]</scope>
    <source>
        <strain evidence="2 3">DSM 105465</strain>
    </source>
</reference>
<evidence type="ECO:0000313" key="3">
    <source>
        <dbReference type="Proteomes" id="UP000298327"/>
    </source>
</evidence>
<proteinExistence type="predicted"/>
<keyword evidence="3" id="KW-1185">Reference proteome</keyword>
<organism evidence="2 3">
    <name type="scientific">Dentipellis fragilis</name>
    <dbReference type="NCBI Taxonomy" id="205917"/>
    <lineage>
        <taxon>Eukaryota</taxon>
        <taxon>Fungi</taxon>
        <taxon>Dikarya</taxon>
        <taxon>Basidiomycota</taxon>
        <taxon>Agaricomycotina</taxon>
        <taxon>Agaricomycetes</taxon>
        <taxon>Russulales</taxon>
        <taxon>Hericiaceae</taxon>
        <taxon>Dentipellis</taxon>
    </lineage>
</organism>
<feature type="region of interest" description="Disordered" evidence="1">
    <location>
        <begin position="84"/>
        <end position="130"/>
    </location>
</feature>
<feature type="compositionally biased region" description="Polar residues" evidence="1">
    <location>
        <begin position="100"/>
        <end position="115"/>
    </location>
</feature>
<protein>
    <submittedName>
        <fullName evidence="2">Uncharacterized protein</fullName>
    </submittedName>
</protein>
<feature type="compositionally biased region" description="Polar residues" evidence="1">
    <location>
        <begin position="1"/>
        <end position="24"/>
    </location>
</feature>
<dbReference type="Proteomes" id="UP000298327">
    <property type="component" value="Unassembled WGS sequence"/>
</dbReference>
<gene>
    <name evidence="2" type="ORF">EVG20_g3220</name>
</gene>
<dbReference type="AlphaFoldDB" id="A0A4Y9Z660"/>
<accession>A0A4Y9Z660</accession>
<evidence type="ECO:0000313" key="2">
    <source>
        <dbReference type="EMBL" id="TFY69281.1"/>
    </source>
</evidence>
<dbReference type="EMBL" id="SEOQ01000141">
    <property type="protein sequence ID" value="TFY69281.1"/>
    <property type="molecule type" value="Genomic_DNA"/>
</dbReference>